<dbReference type="EMBL" id="AKCT01000296">
    <property type="protein sequence ID" value="EKV05958.1"/>
    <property type="molecule type" value="Genomic_DNA"/>
</dbReference>
<proteinExistence type="predicted"/>
<comment type="caution">
    <text evidence="1">The sequence shown here is derived from an EMBL/GenBank/DDBJ whole genome shotgun (WGS) entry which is preliminary data.</text>
</comment>
<dbReference type="HOGENOM" id="CLU_3160150_0_0_1"/>
<dbReference type="AlphaFoldDB" id="K9FT83"/>
<evidence type="ECO:0000313" key="1">
    <source>
        <dbReference type="EMBL" id="EKV05958.1"/>
    </source>
</evidence>
<reference evidence="2" key="1">
    <citation type="journal article" date="2012" name="BMC Genomics">
        <title>Genome sequence of the necrotrophic fungus Penicillium digitatum, the main postharvest pathogen of citrus.</title>
        <authorList>
            <person name="Marcet-Houben M."/>
            <person name="Ballester A.-R."/>
            <person name="de la Fuente B."/>
            <person name="Harries E."/>
            <person name="Marcos J.F."/>
            <person name="Gonzalez-Candelas L."/>
            <person name="Gabaldon T."/>
        </authorList>
    </citation>
    <scope>NUCLEOTIDE SEQUENCE [LARGE SCALE GENOMIC DNA]</scope>
    <source>
        <strain evidence="2">PHI26 / CECT 20796</strain>
    </source>
</reference>
<organism evidence="1 2">
    <name type="scientific">Penicillium digitatum (strain PHI26 / CECT 20796)</name>
    <name type="common">Green mold</name>
    <dbReference type="NCBI Taxonomy" id="1170229"/>
    <lineage>
        <taxon>Eukaryota</taxon>
        <taxon>Fungi</taxon>
        <taxon>Dikarya</taxon>
        <taxon>Ascomycota</taxon>
        <taxon>Pezizomycotina</taxon>
        <taxon>Eurotiomycetes</taxon>
        <taxon>Eurotiomycetidae</taxon>
        <taxon>Eurotiales</taxon>
        <taxon>Aspergillaceae</taxon>
        <taxon>Penicillium</taxon>
    </lineage>
</organism>
<accession>K9FT83</accession>
<sequence length="48" mass="5367">MQSIPHFVLNFLSEYSYLIYSVENVLSCLLRGKTSIETRAGQSLLSTG</sequence>
<protein>
    <submittedName>
        <fullName evidence="1">Uncharacterized protein</fullName>
    </submittedName>
</protein>
<gene>
    <name evidence="1" type="ORF">PDIG_81550</name>
</gene>
<dbReference type="Proteomes" id="UP000009882">
    <property type="component" value="Unassembled WGS sequence"/>
</dbReference>
<dbReference type="InParanoid" id="K9FT83"/>
<keyword evidence="2" id="KW-1185">Reference proteome</keyword>
<evidence type="ECO:0000313" key="2">
    <source>
        <dbReference type="Proteomes" id="UP000009882"/>
    </source>
</evidence>
<name>K9FT83_PEND2</name>